<dbReference type="NCBIfam" id="TIGR00487">
    <property type="entry name" value="IF-2"/>
    <property type="match status" value="1"/>
</dbReference>
<dbReference type="SUPFAM" id="SSF52540">
    <property type="entry name" value="P-loop containing nucleoside triphosphate hydrolases"/>
    <property type="match status" value="1"/>
</dbReference>
<dbReference type="PANTHER" id="PTHR43381:SF5">
    <property type="entry name" value="TR-TYPE G DOMAIN-CONTAINING PROTEIN"/>
    <property type="match status" value="1"/>
</dbReference>
<dbReference type="InterPro" id="IPR009000">
    <property type="entry name" value="Transl_B-barrel_sf"/>
</dbReference>
<evidence type="ECO:0000256" key="5">
    <source>
        <dbReference type="ARBA" id="ARBA00023134"/>
    </source>
</evidence>
<gene>
    <name evidence="9" type="primary">infB</name>
</gene>
<evidence type="ECO:0000259" key="8">
    <source>
        <dbReference type="PROSITE" id="PS51722"/>
    </source>
</evidence>
<dbReference type="PANTHER" id="PTHR43381">
    <property type="entry name" value="TRANSLATION INITIATION FACTOR IF-2-RELATED"/>
    <property type="match status" value="1"/>
</dbReference>
<keyword evidence="3" id="KW-0547">Nucleotide-binding</keyword>
<dbReference type="InterPro" id="IPR000178">
    <property type="entry name" value="TF_IF2_bacterial-like"/>
</dbReference>
<keyword evidence="9" id="KW-0150">Chloroplast</keyword>
<dbReference type="CDD" id="cd03692">
    <property type="entry name" value="mtIF2_IVc"/>
    <property type="match status" value="1"/>
</dbReference>
<dbReference type="CDD" id="cd01887">
    <property type="entry name" value="IF2_eIF5B"/>
    <property type="match status" value="1"/>
</dbReference>
<evidence type="ECO:0000256" key="2">
    <source>
        <dbReference type="ARBA" id="ARBA00022540"/>
    </source>
</evidence>
<protein>
    <recommendedName>
        <fullName evidence="6">Translation initiation factor IF-2, chloroplastic</fullName>
    </recommendedName>
</protein>
<keyword evidence="4" id="KW-0648">Protein biosynthesis</keyword>
<dbReference type="InterPro" id="IPR036925">
    <property type="entry name" value="TIF_IF2_dom3_sf"/>
</dbReference>
<reference evidence="9" key="1">
    <citation type="journal article" date="2017" name="J. Phycol.">
        <title>Analysis of chloroplast genomes and a supermatrix inform reclassification of the Rhodomelaceae (Rhodophyta).</title>
        <authorList>
            <person name="Diaz-Tapia P."/>
            <person name="Maggs C.A."/>
            <person name="West J.A."/>
            <person name="Verbruggen H."/>
        </authorList>
    </citation>
    <scope>NUCLEOTIDE SEQUENCE</scope>
    <source>
        <strain evidence="9">PD763</strain>
    </source>
</reference>
<geneLocation type="chloroplast" evidence="9"/>
<dbReference type="PRINTS" id="PR00315">
    <property type="entry name" value="ELONGATNFCT"/>
</dbReference>
<feature type="region of interest" description="Disordered" evidence="7">
    <location>
        <begin position="75"/>
        <end position="107"/>
    </location>
</feature>
<dbReference type="FunFam" id="3.40.50.10050:FF:000001">
    <property type="entry name" value="Translation initiation factor IF-2"/>
    <property type="match status" value="1"/>
</dbReference>
<dbReference type="Pfam" id="PF22042">
    <property type="entry name" value="EF-G_D2"/>
    <property type="match status" value="1"/>
</dbReference>
<feature type="domain" description="Tr-type G" evidence="8">
    <location>
        <begin position="248"/>
        <end position="420"/>
    </location>
</feature>
<dbReference type="FunFam" id="3.40.50.300:FF:000019">
    <property type="entry name" value="Translation initiation factor IF-2"/>
    <property type="match status" value="1"/>
</dbReference>
<keyword evidence="5" id="KW-0342">GTP-binding</keyword>
<proteinExistence type="inferred from homology"/>
<dbReference type="EMBL" id="MF101432">
    <property type="protein sequence ID" value="ARW64365.1"/>
    <property type="molecule type" value="Genomic_DNA"/>
</dbReference>
<dbReference type="Pfam" id="PF11987">
    <property type="entry name" value="IF-2"/>
    <property type="match status" value="1"/>
</dbReference>
<evidence type="ECO:0000256" key="1">
    <source>
        <dbReference type="ARBA" id="ARBA00007733"/>
    </source>
</evidence>
<dbReference type="FunFam" id="2.40.30.10:FF:000008">
    <property type="entry name" value="Translation initiation factor IF-2"/>
    <property type="match status" value="1"/>
</dbReference>
<evidence type="ECO:0000256" key="7">
    <source>
        <dbReference type="SAM" id="MobiDB-lite"/>
    </source>
</evidence>
<dbReference type="Gene3D" id="2.40.30.10">
    <property type="entry name" value="Translation factors"/>
    <property type="match status" value="2"/>
</dbReference>
<dbReference type="GO" id="GO:0005525">
    <property type="term" value="F:GTP binding"/>
    <property type="evidence" value="ECO:0007669"/>
    <property type="project" value="UniProtKB-KW"/>
</dbReference>
<keyword evidence="2 9" id="KW-0396">Initiation factor</keyword>
<dbReference type="InterPro" id="IPR053905">
    <property type="entry name" value="EF-G-like_DII"/>
</dbReference>
<dbReference type="InterPro" id="IPR005225">
    <property type="entry name" value="Small_GTP-bd"/>
</dbReference>
<dbReference type="AlphaFoldDB" id="A0A1Z1MEW4"/>
<feature type="compositionally biased region" description="Basic residues" evidence="7">
    <location>
        <begin position="84"/>
        <end position="98"/>
    </location>
</feature>
<keyword evidence="9" id="KW-0934">Plastid</keyword>
<sequence length="746" mass="83715">MDMLILIPNSHKYIDLFARFSHIEYSEQTLVLTSPKTLKNLGSHSHFSINVEEIINNHNTKVVIPVKPDKKNNSSILSEEKVLSKPKKNKSRSSKNKHKSDNHDVNKIVNSEEYAFSQTGSKLRKSFVKSKKNKIKSQNPYNSTNLNNFNEQISLGNEKKDNISKDIFLDKVLSIKELSIITDVPEAAIITHLFLNRGVSATVNEILDFEICIDMLNYYGFNPLKSNKSQINLDKYQPKYNTFSNLIERPPIVTILGHVDHGKTTLLDAILNTNVVNKEHGSITQSIYGYEINYMYKSQRYDLTFLDTPGHESFQTMRLRGAKITDIILLVVAIDDGLKPQTIESINYINQMSLSCIVVITKCDKSINNLDKIKGDLAKYNLLCQELGGNTLLVQVSAINRNNIDNLLLSICSLAKSKNLSADPQQLASGTIMDTILDQKQGPITTVVIQNGTLKVGDIVVSDSLLGRIKSIITSSNFKVNSRGPSSVVNVLCFSSIPKAGSYFYCFNNEKEGKKYIANFFNSLKSDGIVHSLNSRISFDNKIARKQLKLIIKADTQGSLEAIFNLFSTIPQSKVQINVIAASCGNITNSDISFSITSQSPILTFNVMLLPQINNLIKKYQINFKMFRVIYGLLEYVRQLMLDIVEPEYNNLLSGNAVVQTVFKTNKGFAAGCIVSNGKINVKSYINVYRNNLSVYTGIITSLKYMKNDVEEVLSPSECGLMSDFQDWQKSDLIEVYDIIPKEKTL</sequence>
<dbReference type="GeneID" id="33357404"/>
<dbReference type="GO" id="GO:0005829">
    <property type="term" value="C:cytosol"/>
    <property type="evidence" value="ECO:0007669"/>
    <property type="project" value="TreeGrafter"/>
</dbReference>
<dbReference type="Gene3D" id="3.40.50.300">
    <property type="entry name" value="P-loop containing nucleotide triphosphate hydrolases"/>
    <property type="match status" value="1"/>
</dbReference>
<dbReference type="SUPFAM" id="SSF50447">
    <property type="entry name" value="Translation proteins"/>
    <property type="match status" value="2"/>
</dbReference>
<evidence type="ECO:0000256" key="3">
    <source>
        <dbReference type="ARBA" id="ARBA00022741"/>
    </source>
</evidence>
<dbReference type="Pfam" id="PF00009">
    <property type="entry name" value="GTP_EFTU"/>
    <property type="match status" value="1"/>
</dbReference>
<comment type="similarity">
    <text evidence="1">Belongs to the TRAFAC class translation factor GTPase superfamily. Classic translation factor GTPase family. IF-2 subfamily.</text>
</comment>
<evidence type="ECO:0000313" key="9">
    <source>
        <dbReference type="EMBL" id="ARW64365.1"/>
    </source>
</evidence>
<accession>A0A1Z1MEW4</accession>
<evidence type="ECO:0000256" key="6">
    <source>
        <dbReference type="ARBA" id="ARBA00044105"/>
    </source>
</evidence>
<name>A0A1Z1MEW4_9FLOR</name>
<dbReference type="InterPro" id="IPR000795">
    <property type="entry name" value="T_Tr_GTP-bd_dom"/>
</dbReference>
<dbReference type="NCBIfam" id="TIGR00231">
    <property type="entry name" value="small_GTP"/>
    <property type="match status" value="1"/>
</dbReference>
<dbReference type="InterPro" id="IPR015760">
    <property type="entry name" value="TIF_IF2"/>
</dbReference>
<dbReference type="RefSeq" id="YP_009395385.1">
    <property type="nucleotide sequence ID" value="NC_035277.1"/>
</dbReference>
<dbReference type="InterPro" id="IPR027417">
    <property type="entry name" value="P-loop_NTPase"/>
</dbReference>
<dbReference type="SUPFAM" id="SSF52156">
    <property type="entry name" value="Initiation factor IF2/eIF5b, domain 3"/>
    <property type="match status" value="1"/>
</dbReference>
<evidence type="ECO:0000256" key="4">
    <source>
        <dbReference type="ARBA" id="ARBA00022917"/>
    </source>
</evidence>
<dbReference type="GO" id="GO:0003743">
    <property type="term" value="F:translation initiation factor activity"/>
    <property type="evidence" value="ECO:0007669"/>
    <property type="project" value="UniProtKB-KW"/>
</dbReference>
<organism evidence="9">
    <name type="scientific">Polysiphonia infestans</name>
    <dbReference type="NCBI Taxonomy" id="2006978"/>
    <lineage>
        <taxon>Eukaryota</taxon>
        <taxon>Rhodophyta</taxon>
        <taxon>Florideophyceae</taxon>
        <taxon>Rhodymeniophycidae</taxon>
        <taxon>Ceramiales</taxon>
        <taxon>Rhodomelaceae</taxon>
        <taxon>Polysiphonioideae</taxon>
        <taxon>Polysiphonia</taxon>
    </lineage>
</organism>
<dbReference type="Gene3D" id="3.40.50.10050">
    <property type="entry name" value="Translation initiation factor IF- 2, domain 3"/>
    <property type="match status" value="1"/>
</dbReference>
<dbReference type="PROSITE" id="PS51722">
    <property type="entry name" value="G_TR_2"/>
    <property type="match status" value="1"/>
</dbReference>
<dbReference type="GO" id="GO:0003924">
    <property type="term" value="F:GTPase activity"/>
    <property type="evidence" value="ECO:0007669"/>
    <property type="project" value="InterPro"/>
</dbReference>
<dbReference type="InterPro" id="IPR023115">
    <property type="entry name" value="TIF_IF2_dom3"/>
</dbReference>